<organism evidence="1">
    <name type="scientific">marine sediment metagenome</name>
    <dbReference type="NCBI Taxonomy" id="412755"/>
    <lineage>
        <taxon>unclassified sequences</taxon>
        <taxon>metagenomes</taxon>
        <taxon>ecological metagenomes</taxon>
    </lineage>
</organism>
<dbReference type="AlphaFoldDB" id="A0A0F9Q301"/>
<dbReference type="Pfam" id="PF04860">
    <property type="entry name" value="Phage_portal"/>
    <property type="match status" value="1"/>
</dbReference>
<name>A0A0F9Q301_9ZZZZ</name>
<reference evidence="1" key="1">
    <citation type="journal article" date="2015" name="Nature">
        <title>Complex archaea that bridge the gap between prokaryotes and eukaryotes.</title>
        <authorList>
            <person name="Spang A."/>
            <person name="Saw J.H."/>
            <person name="Jorgensen S.L."/>
            <person name="Zaremba-Niedzwiedzka K."/>
            <person name="Martijn J."/>
            <person name="Lind A.E."/>
            <person name="van Eijk R."/>
            <person name="Schleper C."/>
            <person name="Guy L."/>
            <person name="Ettema T.J."/>
        </authorList>
    </citation>
    <scope>NUCLEOTIDE SEQUENCE</scope>
</reference>
<accession>A0A0F9Q301</accession>
<evidence type="ECO:0000313" key="1">
    <source>
        <dbReference type="EMBL" id="KKN07661.1"/>
    </source>
</evidence>
<comment type="caution">
    <text evidence="1">The sequence shown here is derived from an EMBL/GenBank/DDBJ whole genome shotgun (WGS) entry which is preliminary data.</text>
</comment>
<dbReference type="InterPro" id="IPR006944">
    <property type="entry name" value="Phage/GTA_portal"/>
</dbReference>
<dbReference type="EMBL" id="LAZR01004542">
    <property type="protein sequence ID" value="KKN07661.1"/>
    <property type="molecule type" value="Genomic_DNA"/>
</dbReference>
<gene>
    <name evidence="1" type="ORF">LCGC14_1064600</name>
</gene>
<sequence length="463" mass="50909">KPDEETFIGSYSFAMAGERTVFTPEAIMRITEFHPLNRYHSLSRVVPANLASASDIESQKAGFSMFKNGFRPSAVVESDRDQVDPDELKLMEKLWNEQQVGSENFHKLFPIWAGFKIKEYGFSPRDSESVDIAKLNRERVFGVIGVHPGLVLGSDINLANAQVAEHATRAWTLAPIMARLAGEITFILPHWPDAPPAEAHFVNVVPANLKLEAETERVKAGAAAQRSQAVATLVIALGPEAGVEVAQAWEILPDGVEVSVPVVVGKAVKADPGVVKRNALVVAMRDLAYSLADDLVSGRISLSDWTRRMGKEIEKLFMAQYILGFGELDRKARDQLTAMTGVQFKFLENFRQQIADNPDWSAERIGARAYQYFGASVTAYEVGAARKVTGSIGSVDLPEMPGDGAQDCLSKCRCYWAIKPNKDFTLAACTWTLDMDPLVKHCDTCLLNSVKWNPLVLPIAPGF</sequence>
<proteinExistence type="predicted"/>
<feature type="non-terminal residue" evidence="1">
    <location>
        <position position="1"/>
    </location>
</feature>
<protein>
    <submittedName>
        <fullName evidence="1">Uncharacterized protein</fullName>
    </submittedName>
</protein>